<feature type="transmembrane region" description="Helical" evidence="6">
    <location>
        <begin position="42"/>
        <end position="64"/>
    </location>
</feature>
<name>A0ABU1FZW5_9GAMM</name>
<feature type="transmembrane region" description="Helical" evidence="6">
    <location>
        <begin position="279"/>
        <end position="295"/>
    </location>
</feature>
<evidence type="ECO:0000256" key="1">
    <source>
        <dbReference type="ARBA" id="ARBA00004141"/>
    </source>
</evidence>
<evidence type="ECO:0000259" key="7">
    <source>
        <dbReference type="Pfam" id="PF00892"/>
    </source>
</evidence>
<comment type="subcellular location">
    <subcellularLocation>
        <location evidence="1">Membrane</location>
        <topology evidence="1">Multi-pass membrane protein</topology>
    </subcellularLocation>
</comment>
<protein>
    <submittedName>
        <fullName evidence="8">DMT family transporter</fullName>
    </submittedName>
</protein>
<evidence type="ECO:0000256" key="4">
    <source>
        <dbReference type="ARBA" id="ARBA00023136"/>
    </source>
</evidence>
<feature type="transmembrane region" description="Helical" evidence="6">
    <location>
        <begin position="158"/>
        <end position="177"/>
    </location>
</feature>
<evidence type="ECO:0000256" key="3">
    <source>
        <dbReference type="ARBA" id="ARBA00022989"/>
    </source>
</evidence>
<evidence type="ECO:0000313" key="8">
    <source>
        <dbReference type="EMBL" id="MDR5866220.1"/>
    </source>
</evidence>
<feature type="transmembrane region" description="Helical" evidence="6">
    <location>
        <begin position="222"/>
        <end position="242"/>
    </location>
</feature>
<sequence>MMKPTINASMDARAWAMLIALSVLWGGSFFFIGVAVAELPPLTIVTLRVGLAALALWGIVLALGQRPPRRLGVWAAFLGMGLLNNVIPFGLIVWGQTQIASGLASILNAATPIFTVVVAGLLLPDERATPLKLTGVMVGFIGVVVMIGLPALEGDGSLIAQAAVIAATLSYACAGVYGRRFKAMAINPMMTAAGQVTASALVLAPITLAVDGPLDVSAPSTGTWGAILGLAVLSTAIAYVLYFKLLASAGATNLLLVTLLVPVSAILLGSVFLDETLEAAHFLGMALIALGLSAIDGRLWRRRGPGNAEPSFRGHRLAPGSGRRHQAMGRVDKR</sequence>
<dbReference type="SUPFAM" id="SSF103481">
    <property type="entry name" value="Multidrug resistance efflux transporter EmrE"/>
    <property type="match status" value="2"/>
</dbReference>
<feature type="transmembrane region" description="Helical" evidence="6">
    <location>
        <begin position="135"/>
        <end position="152"/>
    </location>
</feature>
<gene>
    <name evidence="8" type="ORF">QC818_05400</name>
</gene>
<dbReference type="Proteomes" id="UP001264519">
    <property type="component" value="Unassembled WGS sequence"/>
</dbReference>
<keyword evidence="4 6" id="KW-0472">Membrane</keyword>
<feature type="transmembrane region" description="Helical" evidence="6">
    <location>
        <begin position="99"/>
        <end position="123"/>
    </location>
</feature>
<feature type="transmembrane region" description="Helical" evidence="6">
    <location>
        <begin position="254"/>
        <end position="273"/>
    </location>
</feature>
<evidence type="ECO:0000256" key="2">
    <source>
        <dbReference type="ARBA" id="ARBA00022692"/>
    </source>
</evidence>
<accession>A0ABU1FZW5</accession>
<feature type="domain" description="EamA" evidence="7">
    <location>
        <begin position="17"/>
        <end position="147"/>
    </location>
</feature>
<evidence type="ECO:0000256" key="6">
    <source>
        <dbReference type="SAM" id="Phobius"/>
    </source>
</evidence>
<keyword evidence="3 6" id="KW-1133">Transmembrane helix</keyword>
<organism evidence="8 9">
    <name type="scientific">Halomonas koreensis</name>
    <dbReference type="NCBI Taxonomy" id="245385"/>
    <lineage>
        <taxon>Bacteria</taxon>
        <taxon>Pseudomonadati</taxon>
        <taxon>Pseudomonadota</taxon>
        <taxon>Gammaproteobacteria</taxon>
        <taxon>Oceanospirillales</taxon>
        <taxon>Halomonadaceae</taxon>
        <taxon>Halomonas</taxon>
    </lineage>
</organism>
<dbReference type="InterPro" id="IPR050638">
    <property type="entry name" value="AA-Vitamin_Transporters"/>
</dbReference>
<feature type="domain" description="EamA" evidence="7">
    <location>
        <begin position="162"/>
        <end position="293"/>
    </location>
</feature>
<dbReference type="Pfam" id="PF00892">
    <property type="entry name" value="EamA"/>
    <property type="match status" value="2"/>
</dbReference>
<proteinExistence type="predicted"/>
<feature type="transmembrane region" description="Helical" evidence="6">
    <location>
        <begin position="71"/>
        <end position="93"/>
    </location>
</feature>
<dbReference type="RefSeq" id="WP_309651823.1">
    <property type="nucleotide sequence ID" value="NZ_JARWAK010000003.1"/>
</dbReference>
<dbReference type="PANTHER" id="PTHR32322:SF9">
    <property type="entry name" value="AMINO-ACID METABOLITE EFFLUX PUMP-RELATED"/>
    <property type="match status" value="1"/>
</dbReference>
<evidence type="ECO:0000256" key="5">
    <source>
        <dbReference type="SAM" id="MobiDB-lite"/>
    </source>
</evidence>
<dbReference type="EMBL" id="JARWAK010000003">
    <property type="protein sequence ID" value="MDR5866220.1"/>
    <property type="molecule type" value="Genomic_DNA"/>
</dbReference>
<dbReference type="PANTHER" id="PTHR32322">
    <property type="entry name" value="INNER MEMBRANE TRANSPORTER"/>
    <property type="match status" value="1"/>
</dbReference>
<reference evidence="8 9" key="1">
    <citation type="submission" date="2023-04" db="EMBL/GenBank/DDBJ databases">
        <title>A long-awaited taxogenomic arrangement of the family Halomonadaceae.</title>
        <authorList>
            <person name="De La Haba R."/>
            <person name="Chuvochina M."/>
            <person name="Wittouck S."/>
            <person name="Arahal D.R."/>
            <person name="Sanchez-Porro C."/>
            <person name="Hugenholtz P."/>
            <person name="Ventosa A."/>
        </authorList>
    </citation>
    <scope>NUCLEOTIDE SEQUENCE [LARGE SCALE GENOMIC DNA]</scope>
    <source>
        <strain evidence="8 9">DSM 23530</strain>
    </source>
</reference>
<feature type="transmembrane region" description="Helical" evidence="6">
    <location>
        <begin position="12"/>
        <end position="36"/>
    </location>
</feature>
<dbReference type="InterPro" id="IPR037185">
    <property type="entry name" value="EmrE-like"/>
</dbReference>
<feature type="compositionally biased region" description="Basic residues" evidence="5">
    <location>
        <begin position="322"/>
        <end position="334"/>
    </location>
</feature>
<evidence type="ECO:0000313" key="9">
    <source>
        <dbReference type="Proteomes" id="UP001264519"/>
    </source>
</evidence>
<comment type="caution">
    <text evidence="8">The sequence shown here is derived from an EMBL/GenBank/DDBJ whole genome shotgun (WGS) entry which is preliminary data.</text>
</comment>
<feature type="region of interest" description="Disordered" evidence="5">
    <location>
        <begin position="306"/>
        <end position="334"/>
    </location>
</feature>
<dbReference type="InterPro" id="IPR000620">
    <property type="entry name" value="EamA_dom"/>
</dbReference>
<keyword evidence="9" id="KW-1185">Reference proteome</keyword>
<keyword evidence="2 6" id="KW-0812">Transmembrane</keyword>
<feature type="transmembrane region" description="Helical" evidence="6">
    <location>
        <begin position="189"/>
        <end position="210"/>
    </location>
</feature>